<protein>
    <submittedName>
        <fullName evidence="4">Acyltransferase</fullName>
    </submittedName>
</protein>
<comment type="similarity">
    <text evidence="1">Belongs to the transferase hexapeptide repeat family.</text>
</comment>
<evidence type="ECO:0000313" key="5">
    <source>
        <dbReference type="Proteomes" id="UP001595840"/>
    </source>
</evidence>
<dbReference type="Pfam" id="PF00132">
    <property type="entry name" value="Hexapep"/>
    <property type="match status" value="1"/>
</dbReference>
<dbReference type="Gene3D" id="2.160.10.10">
    <property type="entry name" value="Hexapeptide repeat proteins"/>
    <property type="match status" value="1"/>
</dbReference>
<evidence type="ECO:0000256" key="3">
    <source>
        <dbReference type="SAM" id="MobiDB-lite"/>
    </source>
</evidence>
<sequence length="221" mass="24093">MNASNDLYRAQHQRRLNYMPWLYFGLKPKHKTWATEWQSHLQFSLTQLESVHFGENCFIASNANIFAEPGRDIYIGAGSFIAADCYLHGPINIGRNVSINQKCLLEGSRAGIRIGDNTRIAAGCAIYAFEHGIEPNALVADQPISSKGIDIGPDVWLGANCGLVDGVKIGDHAVIGMNSTVTTAVEPYAIMAGTPARKIGDRREKPITTYSKTTADDLGNL</sequence>
<organism evidence="4 5">
    <name type="scientific">Simiduia curdlanivorans</name>
    <dbReference type="NCBI Taxonomy" id="1492769"/>
    <lineage>
        <taxon>Bacteria</taxon>
        <taxon>Pseudomonadati</taxon>
        <taxon>Pseudomonadota</taxon>
        <taxon>Gammaproteobacteria</taxon>
        <taxon>Cellvibrionales</taxon>
        <taxon>Cellvibrionaceae</taxon>
        <taxon>Simiduia</taxon>
    </lineage>
</organism>
<dbReference type="EMBL" id="JBHSCX010000021">
    <property type="protein sequence ID" value="MFC4363982.1"/>
    <property type="molecule type" value="Genomic_DNA"/>
</dbReference>
<dbReference type="Pfam" id="PF14602">
    <property type="entry name" value="Hexapep_2"/>
    <property type="match status" value="1"/>
</dbReference>
<reference evidence="5" key="1">
    <citation type="journal article" date="2019" name="Int. J. Syst. Evol. Microbiol.">
        <title>The Global Catalogue of Microorganisms (GCM) 10K type strain sequencing project: providing services to taxonomists for standard genome sequencing and annotation.</title>
        <authorList>
            <consortium name="The Broad Institute Genomics Platform"/>
            <consortium name="The Broad Institute Genome Sequencing Center for Infectious Disease"/>
            <person name="Wu L."/>
            <person name="Ma J."/>
        </authorList>
    </citation>
    <scope>NUCLEOTIDE SEQUENCE [LARGE SCALE GENOMIC DNA]</scope>
    <source>
        <strain evidence="5">CECT 8570</strain>
    </source>
</reference>
<dbReference type="PANTHER" id="PTHR23416:SF23">
    <property type="entry name" value="ACETYLTRANSFERASE C18B11.09C-RELATED"/>
    <property type="match status" value="1"/>
</dbReference>
<dbReference type="InterPro" id="IPR051159">
    <property type="entry name" value="Hexapeptide_acetyltransf"/>
</dbReference>
<keyword evidence="4" id="KW-0012">Acyltransferase</keyword>
<evidence type="ECO:0000256" key="2">
    <source>
        <dbReference type="ARBA" id="ARBA00022679"/>
    </source>
</evidence>
<keyword evidence="5" id="KW-1185">Reference proteome</keyword>
<name>A0ABV8V7V4_9GAMM</name>
<dbReference type="RefSeq" id="WP_290262971.1">
    <property type="nucleotide sequence ID" value="NZ_JAUFQG010000004.1"/>
</dbReference>
<evidence type="ECO:0000313" key="4">
    <source>
        <dbReference type="EMBL" id="MFC4363982.1"/>
    </source>
</evidence>
<dbReference type="Proteomes" id="UP001595840">
    <property type="component" value="Unassembled WGS sequence"/>
</dbReference>
<dbReference type="InterPro" id="IPR001451">
    <property type="entry name" value="Hexapep"/>
</dbReference>
<feature type="region of interest" description="Disordered" evidence="3">
    <location>
        <begin position="201"/>
        <end position="221"/>
    </location>
</feature>
<keyword evidence="2" id="KW-0808">Transferase</keyword>
<dbReference type="PANTHER" id="PTHR23416">
    <property type="entry name" value="SIALIC ACID SYNTHASE-RELATED"/>
    <property type="match status" value="1"/>
</dbReference>
<accession>A0ABV8V7V4</accession>
<dbReference type="InterPro" id="IPR011004">
    <property type="entry name" value="Trimer_LpxA-like_sf"/>
</dbReference>
<dbReference type="CDD" id="cd04647">
    <property type="entry name" value="LbH_MAT_like"/>
    <property type="match status" value="1"/>
</dbReference>
<proteinExistence type="inferred from homology"/>
<dbReference type="GO" id="GO:0016746">
    <property type="term" value="F:acyltransferase activity"/>
    <property type="evidence" value="ECO:0007669"/>
    <property type="project" value="UniProtKB-KW"/>
</dbReference>
<gene>
    <name evidence="4" type="ORF">ACFOX3_16815</name>
</gene>
<evidence type="ECO:0000256" key="1">
    <source>
        <dbReference type="ARBA" id="ARBA00007274"/>
    </source>
</evidence>
<dbReference type="SUPFAM" id="SSF51161">
    <property type="entry name" value="Trimeric LpxA-like enzymes"/>
    <property type="match status" value="1"/>
</dbReference>
<comment type="caution">
    <text evidence="4">The sequence shown here is derived from an EMBL/GenBank/DDBJ whole genome shotgun (WGS) entry which is preliminary data.</text>
</comment>